<dbReference type="RefSeq" id="WP_236031873.1">
    <property type="nucleotide sequence ID" value="NZ_BNJF01000008.1"/>
</dbReference>
<evidence type="ECO:0000313" key="4">
    <source>
        <dbReference type="Proteomes" id="UP000612362"/>
    </source>
</evidence>
<keyword evidence="4" id="KW-1185">Reference proteome</keyword>
<dbReference type="AlphaFoldDB" id="A0A8J3ICQ1"/>
<organism evidence="3 4">
    <name type="scientific">Ktedonospora formicarum</name>
    <dbReference type="NCBI Taxonomy" id="2778364"/>
    <lineage>
        <taxon>Bacteria</taxon>
        <taxon>Bacillati</taxon>
        <taxon>Chloroflexota</taxon>
        <taxon>Ktedonobacteria</taxon>
        <taxon>Ktedonobacterales</taxon>
        <taxon>Ktedonobacteraceae</taxon>
        <taxon>Ktedonospora</taxon>
    </lineage>
</organism>
<evidence type="ECO:0000259" key="2">
    <source>
        <dbReference type="Pfam" id="PF13751"/>
    </source>
</evidence>
<reference evidence="3" key="1">
    <citation type="submission" date="2020-10" db="EMBL/GenBank/DDBJ databases">
        <title>Taxonomic study of unclassified bacteria belonging to the class Ktedonobacteria.</title>
        <authorList>
            <person name="Yabe S."/>
            <person name="Wang C.M."/>
            <person name="Zheng Y."/>
            <person name="Sakai Y."/>
            <person name="Cavaletti L."/>
            <person name="Monciardini P."/>
            <person name="Donadio S."/>
        </authorList>
    </citation>
    <scope>NUCLEOTIDE SEQUENCE</scope>
    <source>
        <strain evidence="3">SOSP1-1</strain>
    </source>
</reference>
<dbReference type="PANTHER" id="PTHR35604">
    <property type="entry name" value="TRANSPOSASE INSH FOR INSERTION SEQUENCE ELEMENT IS5A-RELATED"/>
    <property type="match status" value="1"/>
</dbReference>
<gene>
    <name evidence="3" type="ORF">KSX_84650</name>
</gene>
<comment type="caution">
    <text evidence="3">The sequence shown here is derived from an EMBL/GenBank/DDBJ whole genome shotgun (WGS) entry which is preliminary data.</text>
</comment>
<dbReference type="InterPro" id="IPR047629">
    <property type="entry name" value="IS1182_transpos"/>
</dbReference>
<dbReference type="Pfam" id="PF05598">
    <property type="entry name" value="DUF772"/>
    <property type="match status" value="1"/>
</dbReference>
<evidence type="ECO:0000259" key="1">
    <source>
        <dbReference type="Pfam" id="PF05598"/>
    </source>
</evidence>
<feature type="domain" description="Transposase DDE" evidence="2">
    <location>
        <begin position="386"/>
        <end position="506"/>
    </location>
</feature>
<dbReference type="PANTHER" id="PTHR35604:SF2">
    <property type="entry name" value="TRANSPOSASE INSH FOR INSERTION SEQUENCE ELEMENT IS5A-RELATED"/>
    <property type="match status" value="1"/>
</dbReference>
<proteinExistence type="predicted"/>
<dbReference type="NCBIfam" id="NF033551">
    <property type="entry name" value="transpos_IS1182"/>
    <property type="match status" value="1"/>
</dbReference>
<name>A0A8J3ICQ1_9CHLR</name>
<feature type="domain" description="Transposase InsH N-terminal" evidence="1">
    <location>
        <begin position="5"/>
        <end position="95"/>
    </location>
</feature>
<evidence type="ECO:0000313" key="3">
    <source>
        <dbReference type="EMBL" id="GHO50302.1"/>
    </source>
</evidence>
<accession>A0A8J3ICQ1</accession>
<dbReference type="InterPro" id="IPR025668">
    <property type="entry name" value="Tnp_DDE_dom"/>
</dbReference>
<dbReference type="Proteomes" id="UP000612362">
    <property type="component" value="Unassembled WGS sequence"/>
</dbReference>
<dbReference type="EMBL" id="BNJF01000008">
    <property type="protein sequence ID" value="GHO50302.1"/>
    <property type="molecule type" value="Genomic_DNA"/>
</dbReference>
<sequence length="530" mass="61129">MCASFPKGNLYIHLRDILGTIYQDEWFADLYPGRGQPAYAPWRLALVTVFQFMENLTDRQAADAVRSRLDWKYCLSLELTDAGFDHAVLSEFRTRLVALTAEERFLEAVLDLCKEHGWLKTRGRQRTDSTHVLAKIRALNRAECVVETLRHALNVLSVVTPNWLQRQVQPEWLERYGHRAEEYRFPSGEEEERKSLLHQVGQDGWGLLAAIQADPQNHWMLSIPAVDTLLRVWKQDYLPQEKGGTWIIDEDRLESAKLYFSPYDLDASAATKRSTHWIGYKAHFSETCDEDLPRLITQVTTTIAPTPDRHALPDIHTNLEQRELLPEQHIVDAGYIDAEALVTNQTRYQIDLVGPTAKDYRWQAREQNGYALSNFSIDWANKQARCPQGQISSSWTPTWTRNQEIIKIKFGYATCGRCPVRSQCTKSKQRTLSVRRHEAHFALDAARKREQTEEFKQEYAKRAGVEGVHAQGVRRMGLRRSRYIGEPRTHLQHVVTATAMNVCRLHDWLQGIPPRSTPLSHFARFMKEAA</sequence>
<dbReference type="Pfam" id="PF13751">
    <property type="entry name" value="DDE_Tnp_1_6"/>
    <property type="match status" value="1"/>
</dbReference>
<protein>
    <submittedName>
        <fullName evidence="3">IS1182 family transposase</fullName>
    </submittedName>
</protein>
<dbReference type="InterPro" id="IPR008490">
    <property type="entry name" value="Transposase_InsH_N"/>
</dbReference>